<keyword evidence="3" id="KW-1185">Reference proteome</keyword>
<dbReference type="AlphaFoldDB" id="A0A9Q1MXA4"/>
<organism evidence="2 3">
    <name type="scientific">Anisodus acutangulus</name>
    <dbReference type="NCBI Taxonomy" id="402998"/>
    <lineage>
        <taxon>Eukaryota</taxon>
        <taxon>Viridiplantae</taxon>
        <taxon>Streptophyta</taxon>
        <taxon>Embryophyta</taxon>
        <taxon>Tracheophyta</taxon>
        <taxon>Spermatophyta</taxon>
        <taxon>Magnoliopsida</taxon>
        <taxon>eudicotyledons</taxon>
        <taxon>Gunneridae</taxon>
        <taxon>Pentapetalae</taxon>
        <taxon>asterids</taxon>
        <taxon>lamiids</taxon>
        <taxon>Solanales</taxon>
        <taxon>Solanaceae</taxon>
        <taxon>Solanoideae</taxon>
        <taxon>Hyoscyameae</taxon>
        <taxon>Anisodus</taxon>
    </lineage>
</organism>
<feature type="compositionally biased region" description="Basic and acidic residues" evidence="1">
    <location>
        <begin position="1"/>
        <end position="12"/>
    </location>
</feature>
<proteinExistence type="predicted"/>
<accession>A0A9Q1MXA4</accession>
<sequence length="145" mass="16211">MERRHSPQEDNSKLATQAVKPKQVATENRAKQAPQSARRQARPQQTWQKNGKMVTQQQSVEGRNTNNDKPGEDSAQESEWAQIIDQAVARSPNKYPRGNAAVTVQNAFNPLVTQMPNVVGTSCGVTRKEKERGHKEQVIGEILVR</sequence>
<evidence type="ECO:0000313" key="2">
    <source>
        <dbReference type="EMBL" id="KAJ8570894.1"/>
    </source>
</evidence>
<feature type="compositionally biased region" description="Low complexity" evidence="1">
    <location>
        <begin position="31"/>
        <end position="45"/>
    </location>
</feature>
<evidence type="ECO:0000313" key="3">
    <source>
        <dbReference type="Proteomes" id="UP001152561"/>
    </source>
</evidence>
<comment type="caution">
    <text evidence="2">The sequence shown here is derived from an EMBL/GenBank/DDBJ whole genome shotgun (WGS) entry which is preliminary data.</text>
</comment>
<reference evidence="3" key="1">
    <citation type="journal article" date="2023" name="Proc. Natl. Acad. Sci. U.S.A.">
        <title>Genomic and structural basis for evolution of tropane alkaloid biosynthesis.</title>
        <authorList>
            <person name="Wanga Y.-J."/>
            <person name="Taina T."/>
            <person name="Yua J.-Y."/>
            <person name="Lia J."/>
            <person name="Xua B."/>
            <person name="Chenc J."/>
            <person name="D'Auriad J.C."/>
            <person name="Huanga J.-P."/>
            <person name="Huanga S.-X."/>
        </authorList>
    </citation>
    <scope>NUCLEOTIDE SEQUENCE [LARGE SCALE GENOMIC DNA]</scope>
    <source>
        <strain evidence="3">cv. KIB-2019</strain>
    </source>
</reference>
<evidence type="ECO:0000256" key="1">
    <source>
        <dbReference type="SAM" id="MobiDB-lite"/>
    </source>
</evidence>
<dbReference type="Proteomes" id="UP001152561">
    <property type="component" value="Unassembled WGS sequence"/>
</dbReference>
<protein>
    <submittedName>
        <fullName evidence="2">Uncharacterized protein</fullName>
    </submittedName>
</protein>
<gene>
    <name evidence="2" type="ORF">K7X08_037866</name>
</gene>
<dbReference type="EMBL" id="JAJAGQ010000002">
    <property type="protein sequence ID" value="KAJ8570894.1"/>
    <property type="molecule type" value="Genomic_DNA"/>
</dbReference>
<feature type="compositionally biased region" description="Polar residues" evidence="1">
    <location>
        <begin position="46"/>
        <end position="68"/>
    </location>
</feature>
<feature type="region of interest" description="Disordered" evidence="1">
    <location>
        <begin position="1"/>
        <end position="79"/>
    </location>
</feature>
<name>A0A9Q1MXA4_9SOLA</name>